<comment type="catalytic activity">
    <reaction evidence="1 9 11">
        <text>Hydrolyzes single-stranded DNA or mismatched double-stranded DNA and polynucleotides, releasing free uracil.</text>
        <dbReference type="EC" id="3.2.2.27"/>
    </reaction>
</comment>
<proteinExistence type="inferred from homology"/>
<dbReference type="RefSeq" id="WP_092614281.1">
    <property type="nucleotide sequence ID" value="NZ_FMYK01000001.1"/>
</dbReference>
<evidence type="ECO:0000256" key="5">
    <source>
        <dbReference type="ARBA" id="ARBA00018429"/>
    </source>
</evidence>
<keyword evidence="9" id="KW-0963">Cytoplasm</keyword>
<dbReference type="EMBL" id="FMYK01000001">
    <property type="protein sequence ID" value="SDB81825.1"/>
    <property type="molecule type" value="Genomic_DNA"/>
</dbReference>
<dbReference type="InterPro" id="IPR002043">
    <property type="entry name" value="UDG_fam1"/>
</dbReference>
<dbReference type="FunFam" id="3.40.470.10:FF:000001">
    <property type="entry name" value="Uracil-DNA glycosylase"/>
    <property type="match status" value="1"/>
</dbReference>
<dbReference type="GO" id="GO:0004844">
    <property type="term" value="F:uracil DNA N-glycosylase activity"/>
    <property type="evidence" value="ECO:0007669"/>
    <property type="project" value="UniProtKB-UniRule"/>
</dbReference>
<dbReference type="PANTHER" id="PTHR11264">
    <property type="entry name" value="URACIL-DNA GLYCOSYLASE"/>
    <property type="match status" value="1"/>
</dbReference>
<dbReference type="InterPro" id="IPR005122">
    <property type="entry name" value="Uracil-DNA_glycosylase-like"/>
</dbReference>
<dbReference type="CDD" id="cd10027">
    <property type="entry name" value="UDG-F1-like"/>
    <property type="match status" value="1"/>
</dbReference>
<organism evidence="13 14">
    <name type="scientific">Acinetobacter marinus</name>
    <dbReference type="NCBI Taxonomy" id="281375"/>
    <lineage>
        <taxon>Bacteria</taxon>
        <taxon>Pseudomonadati</taxon>
        <taxon>Pseudomonadota</taxon>
        <taxon>Gammaproteobacteria</taxon>
        <taxon>Moraxellales</taxon>
        <taxon>Moraxellaceae</taxon>
        <taxon>Acinetobacter</taxon>
    </lineage>
</organism>
<dbReference type="SMART" id="SM00986">
    <property type="entry name" value="UDG"/>
    <property type="match status" value="1"/>
</dbReference>
<evidence type="ECO:0000256" key="7">
    <source>
        <dbReference type="ARBA" id="ARBA00022801"/>
    </source>
</evidence>
<dbReference type="NCBIfam" id="NF003591">
    <property type="entry name" value="PRK05254.1-4"/>
    <property type="match status" value="1"/>
</dbReference>
<dbReference type="Proteomes" id="UP000242317">
    <property type="component" value="Unassembled WGS sequence"/>
</dbReference>
<keyword evidence="14" id="KW-1185">Reference proteome</keyword>
<dbReference type="NCBIfam" id="TIGR00628">
    <property type="entry name" value="ung"/>
    <property type="match status" value="1"/>
</dbReference>
<evidence type="ECO:0000256" key="10">
    <source>
        <dbReference type="PROSITE-ProRule" id="PRU10072"/>
    </source>
</evidence>
<sequence>MQDSGATDLQFSSQDIATQSANVAQDDARLSRVKIDDRWKAPLSEFLLSDTMQNLRDFLAEAQQDQQIVYPPNAQIFRALNDTPLDQVKAVILGQDPYHGAGQANGLSFSVNKGIALPPSLRNIYHELRTDLGIQPPAHGDLSQWAAQGVLLLNSVLTVEQGKPTSHQKQGWEQFTDAVIDVINEQRQSVVFILWGAYAQRKGQRIDDSKHLVLKAAHPSPLSANRGGFFGCKVFSKTNHYLQSQGIAPIDWQLDA</sequence>
<dbReference type="HAMAP" id="MF_00148">
    <property type="entry name" value="UDG"/>
    <property type="match status" value="1"/>
</dbReference>
<evidence type="ECO:0000256" key="4">
    <source>
        <dbReference type="ARBA" id="ARBA00012030"/>
    </source>
</evidence>
<evidence type="ECO:0000256" key="8">
    <source>
        <dbReference type="ARBA" id="ARBA00023204"/>
    </source>
</evidence>
<protein>
    <recommendedName>
        <fullName evidence="5 9">Uracil-DNA glycosylase</fullName>
        <shortName evidence="9">UDG</shortName>
        <ecNumber evidence="4 9">3.2.2.27</ecNumber>
    </recommendedName>
</protein>
<feature type="domain" description="Uracil-DNA glycosylase-like" evidence="12">
    <location>
        <begin position="81"/>
        <end position="242"/>
    </location>
</feature>
<name>A0A1G6GJB1_9GAMM</name>
<dbReference type="SUPFAM" id="SSF52141">
    <property type="entry name" value="Uracil-DNA glycosylase-like"/>
    <property type="match status" value="1"/>
</dbReference>
<dbReference type="PANTHER" id="PTHR11264:SF0">
    <property type="entry name" value="URACIL-DNA GLYCOSYLASE"/>
    <property type="match status" value="1"/>
</dbReference>
<evidence type="ECO:0000256" key="1">
    <source>
        <dbReference type="ARBA" id="ARBA00001400"/>
    </source>
</evidence>
<dbReference type="InterPro" id="IPR018085">
    <property type="entry name" value="Ura-DNA_Glyclase_AS"/>
</dbReference>
<evidence type="ECO:0000256" key="2">
    <source>
        <dbReference type="ARBA" id="ARBA00002631"/>
    </source>
</evidence>
<keyword evidence="6 9" id="KW-0227">DNA damage</keyword>
<accession>A0A1G6GJB1</accession>
<comment type="subcellular location">
    <subcellularLocation>
        <location evidence="9">Cytoplasm</location>
    </subcellularLocation>
</comment>
<evidence type="ECO:0000256" key="9">
    <source>
        <dbReference type="HAMAP-Rule" id="MF_00148"/>
    </source>
</evidence>
<comment type="similarity">
    <text evidence="3 9 11">Belongs to the uracil-DNA glycosylase (UDG) superfamily. UNG family.</text>
</comment>
<evidence type="ECO:0000313" key="13">
    <source>
        <dbReference type="EMBL" id="SDB81825.1"/>
    </source>
</evidence>
<keyword evidence="7 9" id="KW-0378">Hydrolase</keyword>
<dbReference type="Gene3D" id="3.40.470.10">
    <property type="entry name" value="Uracil-DNA glycosylase-like domain"/>
    <property type="match status" value="1"/>
</dbReference>
<dbReference type="NCBIfam" id="NF003589">
    <property type="entry name" value="PRK05254.1-2"/>
    <property type="match status" value="1"/>
</dbReference>
<dbReference type="EC" id="3.2.2.27" evidence="4 9"/>
<evidence type="ECO:0000256" key="11">
    <source>
        <dbReference type="RuleBase" id="RU003780"/>
    </source>
</evidence>
<gene>
    <name evidence="9" type="primary">ung</name>
    <name evidence="13" type="ORF">SAMN05421749_10126</name>
</gene>
<feature type="active site" description="Proton acceptor" evidence="9 10">
    <location>
        <position position="96"/>
    </location>
</feature>
<dbReference type="NCBIfam" id="NF003592">
    <property type="entry name" value="PRK05254.1-5"/>
    <property type="match status" value="1"/>
</dbReference>
<dbReference type="InterPro" id="IPR036895">
    <property type="entry name" value="Uracil-DNA_glycosylase-like_sf"/>
</dbReference>
<dbReference type="SMART" id="SM00987">
    <property type="entry name" value="UreE_C"/>
    <property type="match status" value="1"/>
</dbReference>
<dbReference type="NCBIfam" id="NF003588">
    <property type="entry name" value="PRK05254.1-1"/>
    <property type="match status" value="1"/>
</dbReference>
<evidence type="ECO:0000313" key="14">
    <source>
        <dbReference type="Proteomes" id="UP000242317"/>
    </source>
</evidence>
<reference evidence="14" key="1">
    <citation type="submission" date="2016-09" db="EMBL/GenBank/DDBJ databases">
        <authorList>
            <person name="Varghese N."/>
            <person name="Submissions S."/>
        </authorList>
    </citation>
    <scope>NUCLEOTIDE SEQUENCE [LARGE SCALE GENOMIC DNA]</scope>
    <source>
        <strain evidence="14">ANC 3699</strain>
    </source>
</reference>
<dbReference type="GO" id="GO:0005737">
    <property type="term" value="C:cytoplasm"/>
    <property type="evidence" value="ECO:0007669"/>
    <property type="project" value="UniProtKB-SubCell"/>
</dbReference>
<dbReference type="PROSITE" id="PS00130">
    <property type="entry name" value="U_DNA_GLYCOSYLASE"/>
    <property type="match status" value="1"/>
</dbReference>
<dbReference type="AlphaFoldDB" id="A0A1G6GJB1"/>
<evidence type="ECO:0000256" key="6">
    <source>
        <dbReference type="ARBA" id="ARBA00022763"/>
    </source>
</evidence>
<keyword evidence="8 9" id="KW-0234">DNA repair</keyword>
<comment type="function">
    <text evidence="2 9 11">Excises uracil residues from the DNA which can arise as a result of misincorporation of dUMP residues by DNA polymerase or due to deamination of cytosine.</text>
</comment>
<dbReference type="Pfam" id="PF03167">
    <property type="entry name" value="UDG"/>
    <property type="match status" value="1"/>
</dbReference>
<evidence type="ECO:0000256" key="3">
    <source>
        <dbReference type="ARBA" id="ARBA00008184"/>
    </source>
</evidence>
<dbReference type="GO" id="GO:0097510">
    <property type="term" value="P:base-excision repair, AP site formation via deaminated base removal"/>
    <property type="evidence" value="ECO:0007669"/>
    <property type="project" value="TreeGrafter"/>
</dbReference>
<evidence type="ECO:0000259" key="12">
    <source>
        <dbReference type="SMART" id="SM00986"/>
    </source>
</evidence>
<dbReference type="OrthoDB" id="9804372at2"/>